<dbReference type="EMBL" id="JAPDDP010000025">
    <property type="protein sequence ID" value="MDA0181696.1"/>
    <property type="molecule type" value="Genomic_DNA"/>
</dbReference>
<name>A0A9X3N925_9ACTN</name>
<sequence>MIVDIAFWDVDDVDALHAATAVEEWRGIDGLRLKLWIVDRERGRWGAIMLWDGERPASLPPNRAAELIGRPADHRLTFDVAEVAP</sequence>
<protein>
    <submittedName>
        <fullName evidence="1">Uncharacterized protein</fullName>
    </submittedName>
</protein>
<reference evidence="1" key="1">
    <citation type="submission" date="2022-10" db="EMBL/GenBank/DDBJ databases">
        <title>The WGS of Solirubrobacter phytolaccae KCTC 29190.</title>
        <authorList>
            <person name="Jiang Z."/>
        </authorList>
    </citation>
    <scope>NUCLEOTIDE SEQUENCE</scope>
    <source>
        <strain evidence="1">KCTC 29190</strain>
    </source>
</reference>
<proteinExistence type="predicted"/>
<accession>A0A9X3N925</accession>
<gene>
    <name evidence="1" type="ORF">OJ997_15425</name>
</gene>
<dbReference type="Gene3D" id="3.30.70.100">
    <property type="match status" value="1"/>
</dbReference>
<comment type="caution">
    <text evidence="1">The sequence shown here is derived from an EMBL/GenBank/DDBJ whole genome shotgun (WGS) entry which is preliminary data.</text>
</comment>
<keyword evidence="2" id="KW-1185">Reference proteome</keyword>
<dbReference type="Proteomes" id="UP001147653">
    <property type="component" value="Unassembled WGS sequence"/>
</dbReference>
<dbReference type="RefSeq" id="WP_270026045.1">
    <property type="nucleotide sequence ID" value="NZ_JAPDDP010000025.1"/>
</dbReference>
<evidence type="ECO:0000313" key="1">
    <source>
        <dbReference type="EMBL" id="MDA0181696.1"/>
    </source>
</evidence>
<evidence type="ECO:0000313" key="2">
    <source>
        <dbReference type="Proteomes" id="UP001147653"/>
    </source>
</evidence>
<organism evidence="1 2">
    <name type="scientific">Solirubrobacter phytolaccae</name>
    <dbReference type="NCBI Taxonomy" id="1404360"/>
    <lineage>
        <taxon>Bacteria</taxon>
        <taxon>Bacillati</taxon>
        <taxon>Actinomycetota</taxon>
        <taxon>Thermoleophilia</taxon>
        <taxon>Solirubrobacterales</taxon>
        <taxon>Solirubrobacteraceae</taxon>
        <taxon>Solirubrobacter</taxon>
    </lineage>
</organism>
<dbReference type="AlphaFoldDB" id="A0A9X3N925"/>